<organism evidence="2 3">
    <name type="scientific">Sphingomonas yabuuchiae</name>
    <dbReference type="NCBI Taxonomy" id="172044"/>
    <lineage>
        <taxon>Bacteria</taxon>
        <taxon>Pseudomonadati</taxon>
        <taxon>Pseudomonadota</taxon>
        <taxon>Alphaproteobacteria</taxon>
        <taxon>Sphingomonadales</taxon>
        <taxon>Sphingomonadaceae</taxon>
        <taxon>Sphingomonas</taxon>
    </lineage>
</organism>
<sequence length="63" mass="6605">MLKSILVAAALASFATVSAHAAPCRDAKGKFIKCETAKPKPVKCKDAKGRFTKCDTVGAKPVK</sequence>
<evidence type="ECO:0000313" key="3">
    <source>
        <dbReference type="Proteomes" id="UP000073923"/>
    </source>
</evidence>
<keyword evidence="1" id="KW-0732">Signal</keyword>
<dbReference type="RefSeq" id="WP_058744082.1">
    <property type="nucleotide sequence ID" value="NZ_LDTF01000007.1"/>
</dbReference>
<evidence type="ECO:0000313" key="2">
    <source>
        <dbReference type="EMBL" id="KTW00946.1"/>
    </source>
</evidence>
<protein>
    <submittedName>
        <fullName evidence="2">Uncharacterized protein</fullName>
    </submittedName>
</protein>
<dbReference type="OrthoDB" id="7281717at2"/>
<reference evidence="2 3" key="1">
    <citation type="journal article" date="2016" name="Front. Microbiol.">
        <title>Genomic Resource of Rice Seed Associated Bacteria.</title>
        <authorList>
            <person name="Midha S."/>
            <person name="Bansal K."/>
            <person name="Sharma S."/>
            <person name="Kumar N."/>
            <person name="Patil P.P."/>
            <person name="Chaudhry V."/>
            <person name="Patil P.B."/>
        </authorList>
    </citation>
    <scope>NUCLEOTIDE SEQUENCE [LARGE SCALE GENOMIC DNA]</scope>
    <source>
        <strain evidence="2 3">NS355</strain>
    </source>
</reference>
<name>A0A147IYP6_9SPHN</name>
<evidence type="ECO:0000256" key="1">
    <source>
        <dbReference type="SAM" id="SignalP"/>
    </source>
</evidence>
<proteinExistence type="predicted"/>
<gene>
    <name evidence="2" type="ORF">NS355_01755</name>
</gene>
<dbReference type="Proteomes" id="UP000073923">
    <property type="component" value="Unassembled WGS sequence"/>
</dbReference>
<accession>A0A147IYP6</accession>
<dbReference type="PATRIC" id="fig|172044.3.peg.2609"/>
<dbReference type="AlphaFoldDB" id="A0A147IYP6"/>
<dbReference type="EMBL" id="LDTF01000007">
    <property type="protein sequence ID" value="KTW00946.1"/>
    <property type="molecule type" value="Genomic_DNA"/>
</dbReference>
<comment type="caution">
    <text evidence="2">The sequence shown here is derived from an EMBL/GenBank/DDBJ whole genome shotgun (WGS) entry which is preliminary data.</text>
</comment>
<feature type="signal peptide" evidence="1">
    <location>
        <begin position="1"/>
        <end position="21"/>
    </location>
</feature>
<feature type="chain" id="PRO_5007549123" evidence="1">
    <location>
        <begin position="22"/>
        <end position="63"/>
    </location>
</feature>